<dbReference type="InterPro" id="IPR052182">
    <property type="entry name" value="Glycogen/Maltodextrin_Phosph"/>
</dbReference>
<feature type="modified residue" description="N6-(pyridoxal phosphate)lysine" evidence="2">
    <location>
        <position position="498"/>
    </location>
</feature>
<dbReference type="GO" id="GO:0005975">
    <property type="term" value="P:carbohydrate metabolic process"/>
    <property type="evidence" value="ECO:0007669"/>
    <property type="project" value="InterPro"/>
</dbReference>
<accession>A0A1F5HG59</accession>
<protein>
    <recommendedName>
        <fullName evidence="5">Alpha-glucan phosphorylase</fullName>
    </recommendedName>
</protein>
<evidence type="ECO:0000256" key="1">
    <source>
        <dbReference type="ARBA" id="ARBA00006047"/>
    </source>
</evidence>
<name>A0A1F5HG59_9BACT</name>
<evidence type="ECO:0000313" key="3">
    <source>
        <dbReference type="EMBL" id="OGE03133.1"/>
    </source>
</evidence>
<dbReference type="SUPFAM" id="SSF53756">
    <property type="entry name" value="UDP-Glycosyltransferase/glycogen phosphorylase"/>
    <property type="match status" value="1"/>
</dbReference>
<keyword evidence="2" id="KW-0663">Pyridoxal phosphate</keyword>
<reference evidence="3 4" key="1">
    <citation type="journal article" date="2016" name="Nat. Commun.">
        <title>Thousands of microbial genomes shed light on interconnected biogeochemical processes in an aquifer system.</title>
        <authorList>
            <person name="Anantharaman K."/>
            <person name="Brown C.T."/>
            <person name="Hug L.A."/>
            <person name="Sharon I."/>
            <person name="Castelle C.J."/>
            <person name="Probst A.J."/>
            <person name="Thomas B.C."/>
            <person name="Singh A."/>
            <person name="Wilkins M.J."/>
            <person name="Karaoz U."/>
            <person name="Brodie E.L."/>
            <person name="Williams K.H."/>
            <person name="Hubbard S.S."/>
            <person name="Banfield J.F."/>
        </authorList>
    </citation>
    <scope>NUCLEOTIDE SEQUENCE [LARGE SCALE GENOMIC DNA]</scope>
</reference>
<proteinExistence type="inferred from homology"/>
<organism evidence="3 4">
    <name type="scientific">Candidatus Curtissbacteria bacterium RIFOXYA1_FULL_41_14</name>
    <dbReference type="NCBI Taxonomy" id="1797737"/>
    <lineage>
        <taxon>Bacteria</taxon>
        <taxon>Candidatus Curtissiibacteriota</taxon>
    </lineage>
</organism>
<dbReference type="EMBL" id="MFCA01000003">
    <property type="protein sequence ID" value="OGE03133.1"/>
    <property type="molecule type" value="Genomic_DNA"/>
</dbReference>
<evidence type="ECO:0000256" key="2">
    <source>
        <dbReference type="PIRSR" id="PIRSR000460-1"/>
    </source>
</evidence>
<dbReference type="PANTHER" id="PTHR42655:SF1">
    <property type="entry name" value="GLYCOGEN PHOSPHORYLASE"/>
    <property type="match status" value="1"/>
</dbReference>
<dbReference type="InterPro" id="IPR011834">
    <property type="entry name" value="Agluc_phsphrylas"/>
</dbReference>
<dbReference type="InterPro" id="IPR000811">
    <property type="entry name" value="Glyco_trans_35"/>
</dbReference>
<dbReference type="Pfam" id="PF00343">
    <property type="entry name" value="Phosphorylase"/>
    <property type="match status" value="1"/>
</dbReference>
<comment type="caution">
    <text evidence="3">The sequence shown here is derived from an EMBL/GenBank/DDBJ whole genome shotgun (WGS) entry which is preliminary data.</text>
</comment>
<dbReference type="STRING" id="1797737.A2196_05420"/>
<sequence>MTVDLERRPEVNSDNYSRFLDAIGRPGLKEVITRKTPWVSASMEVAYAQMPFTGGMGILTGDELHQAEKLGIPFVVSTLAYSQRWRQRLEGFYQKEDYEALTPKDLGLVIRKDLGQVEIRVNDESVHLDICQKQVGNGSIVALYEEGLRDLYYGSNESQHRLYQEVVLGFGGHEALKRLELSPAILHLNESAKVFSAVAFLDEAVSSGMTFEEALDHTRRHVVFTNHTLVPAAVSSFAKDLFEKYVFGNIKNQQVNEWIAQMIDKAPDGKLSLSTLALELSRRTNGVSQMHSKIASSQFRRINGDPVYFEPITNGIFMERWVGEGLYGLYKSTGIIDEFDLPGEDYQERIEGLDIDELGRLKSDAKSRLVQYLSGRVDQDGNSVRISPDAKIAVWARRLAGYKRPGMLFEQPGELMRILESNNMHLIISGRAHPTDKPMKDELKRILHRINDYPALRERVHFVQDYDEELAEHLVTGADIWINTPEVGKEACGTSGWKAFGALCLGVSTMDGGLADIYPPVYRVVKGVDYQDEVDSLYFNLSEAAAEVNNPFKRFQRAKAQLAAYLEIISGGRMLKDYLNFAFPLKSLN</sequence>
<dbReference type="Proteomes" id="UP000176751">
    <property type="component" value="Unassembled WGS sequence"/>
</dbReference>
<dbReference type="PIRSF" id="PIRSF000460">
    <property type="entry name" value="Pprylas_GlgP"/>
    <property type="match status" value="1"/>
</dbReference>
<dbReference type="Gene3D" id="3.40.50.2000">
    <property type="entry name" value="Glycogen Phosphorylase B"/>
    <property type="match status" value="2"/>
</dbReference>
<dbReference type="NCBIfam" id="TIGR02094">
    <property type="entry name" value="more_P_ylases"/>
    <property type="match status" value="1"/>
</dbReference>
<dbReference type="PANTHER" id="PTHR42655">
    <property type="entry name" value="GLYCOGEN PHOSPHORYLASE"/>
    <property type="match status" value="1"/>
</dbReference>
<dbReference type="GO" id="GO:0008184">
    <property type="term" value="F:glycogen phosphorylase activity"/>
    <property type="evidence" value="ECO:0007669"/>
    <property type="project" value="InterPro"/>
</dbReference>
<dbReference type="GO" id="GO:0030170">
    <property type="term" value="F:pyridoxal phosphate binding"/>
    <property type="evidence" value="ECO:0007669"/>
    <property type="project" value="InterPro"/>
</dbReference>
<gene>
    <name evidence="3" type="ORF">A2196_05420</name>
</gene>
<comment type="similarity">
    <text evidence="1">Belongs to the glycogen phosphorylase family.</text>
</comment>
<evidence type="ECO:0000313" key="4">
    <source>
        <dbReference type="Proteomes" id="UP000176751"/>
    </source>
</evidence>
<dbReference type="AlphaFoldDB" id="A0A1F5HG59"/>
<evidence type="ECO:0008006" key="5">
    <source>
        <dbReference type="Google" id="ProtNLM"/>
    </source>
</evidence>